<comment type="caution">
    <text evidence="2">The sequence shown here is derived from an EMBL/GenBank/DDBJ whole genome shotgun (WGS) entry which is preliminary data.</text>
</comment>
<evidence type="ECO:0000313" key="2">
    <source>
        <dbReference type="EMBL" id="MEJ8846706.1"/>
    </source>
</evidence>
<organism evidence="2 3">
    <name type="scientific">Variovorax rhizosphaerae</name>
    <dbReference type="NCBI Taxonomy" id="1836200"/>
    <lineage>
        <taxon>Bacteria</taxon>
        <taxon>Pseudomonadati</taxon>
        <taxon>Pseudomonadota</taxon>
        <taxon>Betaproteobacteria</taxon>
        <taxon>Burkholderiales</taxon>
        <taxon>Comamonadaceae</taxon>
        <taxon>Variovorax</taxon>
    </lineage>
</organism>
<evidence type="ECO:0000313" key="3">
    <source>
        <dbReference type="Proteomes" id="UP001385892"/>
    </source>
</evidence>
<name>A0ABU8WGU2_9BURK</name>
<evidence type="ECO:0000256" key="1">
    <source>
        <dbReference type="SAM" id="Phobius"/>
    </source>
</evidence>
<reference evidence="2 3" key="1">
    <citation type="submission" date="2024-03" db="EMBL/GenBank/DDBJ databases">
        <title>Novel species of the genus Variovorax.</title>
        <authorList>
            <person name="Liu Q."/>
            <person name="Xin Y.-H."/>
        </authorList>
    </citation>
    <scope>NUCLEOTIDE SEQUENCE [LARGE SCALE GENOMIC DNA]</scope>
    <source>
        <strain evidence="2 3">KACC 18900</strain>
    </source>
</reference>
<keyword evidence="1" id="KW-1133">Transmembrane helix</keyword>
<protein>
    <submittedName>
        <fullName evidence="2">DUF2905 domain-containing protein</fullName>
    </submittedName>
</protein>
<accession>A0ABU8WGU2</accession>
<gene>
    <name evidence="2" type="ORF">WKW82_08600</name>
</gene>
<dbReference type="Pfam" id="PF11146">
    <property type="entry name" value="DUF2905"/>
    <property type="match status" value="1"/>
</dbReference>
<sequence length="64" mass="7323">MIRWLIVVVLALLLMSGLTEWLRRHGFGRLPGDFEFKALGRHWQLPIGSTLVLSLIAALIARWI</sequence>
<dbReference type="Proteomes" id="UP001385892">
    <property type="component" value="Unassembled WGS sequence"/>
</dbReference>
<keyword evidence="3" id="KW-1185">Reference proteome</keyword>
<keyword evidence="1" id="KW-0472">Membrane</keyword>
<dbReference type="EMBL" id="JBBKZT010000003">
    <property type="protein sequence ID" value="MEJ8846706.1"/>
    <property type="molecule type" value="Genomic_DNA"/>
</dbReference>
<feature type="transmembrane region" description="Helical" evidence="1">
    <location>
        <begin position="43"/>
        <end position="61"/>
    </location>
</feature>
<dbReference type="RefSeq" id="WP_340341849.1">
    <property type="nucleotide sequence ID" value="NZ_JBBKZT010000003.1"/>
</dbReference>
<keyword evidence="1" id="KW-0812">Transmembrane</keyword>
<proteinExistence type="predicted"/>
<dbReference type="InterPro" id="IPR021320">
    <property type="entry name" value="DUF2905"/>
</dbReference>